<keyword evidence="1" id="KW-0472">Membrane</keyword>
<feature type="domain" description="HAMP" evidence="3">
    <location>
        <begin position="219"/>
        <end position="270"/>
    </location>
</feature>
<dbReference type="PANTHER" id="PTHR44757:SF2">
    <property type="entry name" value="BIOFILM ARCHITECTURE MAINTENANCE PROTEIN MBAA"/>
    <property type="match status" value="1"/>
</dbReference>
<dbReference type="SUPFAM" id="SSF141868">
    <property type="entry name" value="EAL domain-like"/>
    <property type="match status" value="1"/>
</dbReference>
<dbReference type="Gene3D" id="3.20.20.450">
    <property type="entry name" value="EAL domain"/>
    <property type="match status" value="1"/>
</dbReference>
<dbReference type="GO" id="GO:0016020">
    <property type="term" value="C:membrane"/>
    <property type="evidence" value="ECO:0007669"/>
    <property type="project" value="InterPro"/>
</dbReference>
<feature type="domain" description="EAL" evidence="2">
    <location>
        <begin position="453"/>
        <end position="708"/>
    </location>
</feature>
<dbReference type="InterPro" id="IPR000160">
    <property type="entry name" value="GGDEF_dom"/>
</dbReference>
<dbReference type="Pfam" id="PF00563">
    <property type="entry name" value="EAL"/>
    <property type="match status" value="1"/>
</dbReference>
<dbReference type="Gene3D" id="3.30.70.270">
    <property type="match status" value="1"/>
</dbReference>
<name>A0AA92LQP7_9VIBR</name>
<evidence type="ECO:0000313" key="5">
    <source>
        <dbReference type="EMBL" id="QRG81634.1"/>
    </source>
</evidence>
<dbReference type="GO" id="GO:0007165">
    <property type="term" value="P:signal transduction"/>
    <property type="evidence" value="ECO:0007669"/>
    <property type="project" value="InterPro"/>
</dbReference>
<dbReference type="InterPro" id="IPR043128">
    <property type="entry name" value="Rev_trsase/Diguanyl_cyclase"/>
</dbReference>
<dbReference type="AlphaFoldDB" id="A0AA92LQP7"/>
<protein>
    <submittedName>
        <fullName evidence="5">EAL domain-containing protein</fullName>
    </submittedName>
</protein>
<dbReference type="CDD" id="cd01949">
    <property type="entry name" value="GGDEF"/>
    <property type="match status" value="1"/>
</dbReference>
<proteinExistence type="predicted"/>
<dbReference type="InterPro" id="IPR003660">
    <property type="entry name" value="HAMP_dom"/>
</dbReference>
<evidence type="ECO:0000256" key="1">
    <source>
        <dbReference type="SAM" id="Phobius"/>
    </source>
</evidence>
<sequence>MFHKLSLETKYICSTIFVVLFVVVINLALYMHGYDTYSKNLTRQITENSQEKTESYVKQKGLVYAELLSKQLFDPLYTDNISQAYEQIKATLSQPDVSKIHVVDNEGLIFHDGTTQLSMFAQPHYRSRFILKAIEESRILISFSKHQLEIAAPIQQSNITLGAVYLELNLAHLLEEKEQNIAQVQALTSNDKQKMFNLLLTISAISVLLGSAIAYALGRSLIKPLKQLKEQFTESNTQALPITDIKSKDEVGDLISAYNKMSNKVNRYTSRVEFMAYHDILTSLPNREKLLIDIQKQITNRRSPSLAVVFIDLDDFKHINDNYGHSIGDKLLGHLASELQGRLPSYFQPLYRLSTIVSRVGADEFVLVFPCKDSLHAREKADDIHRQLLSPFNLEENDIQITASLGVAVYPEFGSNAESLLQLSSLAAQESKRRGKDIMTIYDSAFDETVKQRLYIEKELRRSIRDLSQFELWYQPQFDLNTYQLIGVEALVRWNHPEKGYISPELFIPIAEQSDLILELGEYLIETAISQRAQWAGHFTADFHIALNLSPRQIYRQDLSQLFSKYLQQYQVPPQTIHVEVTESLFIDDIEKAQYVLKKLQANGVEVWLDDFGTGYSALAYLQQMSFDGLKIDRSFIAQIQKNEQDDSLVRAIISMAHNLRMRVVAEGIETQTQLTRMESLHCDVVQGFFLGRPVPAEEIIEFEQQRQAIDDSTASNYA</sequence>
<reference evidence="5 6" key="1">
    <citation type="submission" date="2021-01" db="EMBL/GenBank/DDBJ databases">
        <title>Characterization of a novel blaVMB-2- harboring plasmid in Vibrio diabolicus.</title>
        <authorList>
            <person name="Liu M."/>
        </authorList>
    </citation>
    <scope>NUCLEOTIDE SEQUENCE [LARGE SCALE GENOMIC DNA]</scope>
    <source>
        <strain evidence="5 6">SLV18</strain>
    </source>
</reference>
<evidence type="ECO:0000259" key="2">
    <source>
        <dbReference type="PROSITE" id="PS50883"/>
    </source>
</evidence>
<dbReference type="InterPro" id="IPR052155">
    <property type="entry name" value="Biofilm_reg_signaling"/>
</dbReference>
<keyword evidence="1" id="KW-0812">Transmembrane</keyword>
<dbReference type="PANTHER" id="PTHR44757">
    <property type="entry name" value="DIGUANYLATE CYCLASE DGCP"/>
    <property type="match status" value="1"/>
</dbReference>
<keyword evidence="1" id="KW-1133">Transmembrane helix</keyword>
<dbReference type="RefSeq" id="WP_203346399.1">
    <property type="nucleotide sequence ID" value="NZ_CANMIY010000001.1"/>
</dbReference>
<dbReference type="PROSITE" id="PS50887">
    <property type="entry name" value="GGDEF"/>
    <property type="match status" value="1"/>
</dbReference>
<dbReference type="Pfam" id="PF00990">
    <property type="entry name" value="GGDEF"/>
    <property type="match status" value="1"/>
</dbReference>
<dbReference type="NCBIfam" id="TIGR00254">
    <property type="entry name" value="GGDEF"/>
    <property type="match status" value="1"/>
</dbReference>
<organism evidence="5 6">
    <name type="scientific">Vibrio diabolicus</name>
    <dbReference type="NCBI Taxonomy" id="50719"/>
    <lineage>
        <taxon>Bacteria</taxon>
        <taxon>Pseudomonadati</taxon>
        <taxon>Pseudomonadota</taxon>
        <taxon>Gammaproteobacteria</taxon>
        <taxon>Vibrionales</taxon>
        <taxon>Vibrionaceae</taxon>
        <taxon>Vibrio</taxon>
        <taxon>Vibrio diabolicus subgroup</taxon>
    </lineage>
</organism>
<feature type="transmembrane region" description="Helical" evidence="1">
    <location>
        <begin position="12"/>
        <end position="31"/>
    </location>
</feature>
<evidence type="ECO:0000313" key="6">
    <source>
        <dbReference type="Proteomes" id="UP000596337"/>
    </source>
</evidence>
<dbReference type="SUPFAM" id="SSF55073">
    <property type="entry name" value="Nucleotide cyclase"/>
    <property type="match status" value="1"/>
</dbReference>
<dbReference type="InterPro" id="IPR001633">
    <property type="entry name" value="EAL_dom"/>
</dbReference>
<dbReference type="EMBL" id="CP069195">
    <property type="protein sequence ID" value="QRG81634.1"/>
    <property type="molecule type" value="Genomic_DNA"/>
</dbReference>
<dbReference type="Gene3D" id="6.10.340.10">
    <property type="match status" value="1"/>
</dbReference>
<dbReference type="PROSITE" id="PS50885">
    <property type="entry name" value="HAMP"/>
    <property type="match status" value="1"/>
</dbReference>
<dbReference type="SMART" id="SM00267">
    <property type="entry name" value="GGDEF"/>
    <property type="match status" value="1"/>
</dbReference>
<dbReference type="SMART" id="SM00052">
    <property type="entry name" value="EAL"/>
    <property type="match status" value="1"/>
</dbReference>
<feature type="transmembrane region" description="Helical" evidence="1">
    <location>
        <begin position="195"/>
        <end position="217"/>
    </location>
</feature>
<evidence type="ECO:0000259" key="3">
    <source>
        <dbReference type="PROSITE" id="PS50885"/>
    </source>
</evidence>
<accession>A0AA92LQP7</accession>
<feature type="domain" description="GGDEF" evidence="4">
    <location>
        <begin position="304"/>
        <end position="444"/>
    </location>
</feature>
<dbReference type="CDD" id="cd01948">
    <property type="entry name" value="EAL"/>
    <property type="match status" value="1"/>
</dbReference>
<dbReference type="CDD" id="cd06225">
    <property type="entry name" value="HAMP"/>
    <property type="match status" value="1"/>
</dbReference>
<dbReference type="InterPro" id="IPR035919">
    <property type="entry name" value="EAL_sf"/>
</dbReference>
<dbReference type="Proteomes" id="UP000596337">
    <property type="component" value="Chromosome 1"/>
</dbReference>
<evidence type="ECO:0000259" key="4">
    <source>
        <dbReference type="PROSITE" id="PS50887"/>
    </source>
</evidence>
<gene>
    <name evidence="5" type="ORF">JOS67_08400</name>
</gene>
<dbReference type="InterPro" id="IPR029787">
    <property type="entry name" value="Nucleotide_cyclase"/>
</dbReference>
<dbReference type="Pfam" id="PF00672">
    <property type="entry name" value="HAMP"/>
    <property type="match status" value="1"/>
</dbReference>
<dbReference type="PROSITE" id="PS50883">
    <property type="entry name" value="EAL"/>
    <property type="match status" value="1"/>
</dbReference>